<dbReference type="SUPFAM" id="SSF56112">
    <property type="entry name" value="Protein kinase-like (PK-like)"/>
    <property type="match status" value="1"/>
</dbReference>
<evidence type="ECO:0000256" key="7">
    <source>
        <dbReference type="ARBA" id="ARBA00022729"/>
    </source>
</evidence>
<dbReference type="PROSITE" id="PS50125">
    <property type="entry name" value="GUANYLATE_CYCLASE_2"/>
    <property type="match status" value="1"/>
</dbReference>
<evidence type="ECO:0000256" key="10">
    <source>
        <dbReference type="ARBA" id="ARBA00023136"/>
    </source>
</evidence>
<dbReference type="GO" id="GO:0004383">
    <property type="term" value="F:guanylate cyclase activity"/>
    <property type="evidence" value="ECO:0007669"/>
    <property type="project" value="UniProtKB-EC"/>
</dbReference>
<evidence type="ECO:0000256" key="3">
    <source>
        <dbReference type="ARBA" id="ARBA00004479"/>
    </source>
</evidence>
<dbReference type="InterPro" id="IPR050401">
    <property type="entry name" value="Cyclic_nucleotide_synthase"/>
</dbReference>
<keyword evidence="8" id="KW-0547">Nucleotide-binding</keyword>
<gene>
    <name evidence="16" type="ORF">HCOI_00965500</name>
</gene>
<dbReference type="GO" id="GO:0007168">
    <property type="term" value="P:receptor guanylyl cyclase signaling pathway"/>
    <property type="evidence" value="ECO:0007669"/>
    <property type="project" value="TreeGrafter"/>
</dbReference>
<comment type="subcellular location">
    <subcellularLocation>
        <location evidence="2">Cell membrane</location>
    </subcellularLocation>
    <subcellularLocation>
        <location evidence="3">Membrane</location>
        <topology evidence="3">Single-pass type I membrane protein</topology>
    </subcellularLocation>
</comment>
<comment type="catalytic activity">
    <reaction evidence="1">
        <text>GTP = 3',5'-cyclic GMP + diphosphate</text>
        <dbReference type="Rhea" id="RHEA:13665"/>
        <dbReference type="ChEBI" id="CHEBI:33019"/>
        <dbReference type="ChEBI" id="CHEBI:37565"/>
        <dbReference type="ChEBI" id="CHEBI:57746"/>
        <dbReference type="EC" id="4.6.1.2"/>
    </reaction>
</comment>
<dbReference type="GO" id="GO:0005524">
    <property type="term" value="F:ATP binding"/>
    <property type="evidence" value="ECO:0007669"/>
    <property type="project" value="InterPro"/>
</dbReference>
<dbReference type="Gene3D" id="1.10.510.10">
    <property type="entry name" value="Transferase(Phosphotransferase) domain 1"/>
    <property type="match status" value="1"/>
</dbReference>
<evidence type="ECO:0000256" key="1">
    <source>
        <dbReference type="ARBA" id="ARBA00001436"/>
    </source>
</evidence>
<dbReference type="EMBL" id="CAVP010058348">
    <property type="protein sequence ID" value="CDL94485.1"/>
    <property type="molecule type" value="Genomic_DNA"/>
</dbReference>
<dbReference type="Gene3D" id="6.10.250.780">
    <property type="match status" value="1"/>
</dbReference>
<dbReference type="PROSITE" id="PS50011">
    <property type="entry name" value="PROTEIN_KINASE_DOM"/>
    <property type="match status" value="1"/>
</dbReference>
<keyword evidence="9" id="KW-1133">Transmembrane helix</keyword>
<dbReference type="AlphaFoldDB" id="W6NC84"/>
<dbReference type="GO" id="GO:0035556">
    <property type="term" value="P:intracellular signal transduction"/>
    <property type="evidence" value="ECO:0007669"/>
    <property type="project" value="InterPro"/>
</dbReference>
<evidence type="ECO:0000259" key="14">
    <source>
        <dbReference type="PROSITE" id="PS50011"/>
    </source>
</evidence>
<keyword evidence="7" id="KW-0732">Signal</keyword>
<dbReference type="GO" id="GO:0005886">
    <property type="term" value="C:plasma membrane"/>
    <property type="evidence" value="ECO:0007669"/>
    <property type="project" value="UniProtKB-SubCell"/>
</dbReference>
<organism evidence="16">
    <name type="scientific">Haemonchus contortus</name>
    <name type="common">Barber pole worm</name>
    <dbReference type="NCBI Taxonomy" id="6289"/>
    <lineage>
        <taxon>Eukaryota</taxon>
        <taxon>Metazoa</taxon>
        <taxon>Ecdysozoa</taxon>
        <taxon>Nematoda</taxon>
        <taxon>Chromadorea</taxon>
        <taxon>Rhabditida</taxon>
        <taxon>Rhabditina</taxon>
        <taxon>Rhabditomorpha</taxon>
        <taxon>Strongyloidea</taxon>
        <taxon>Trichostrongylidae</taxon>
        <taxon>Haemonchus</taxon>
    </lineage>
</organism>
<proteinExistence type="predicted"/>
<reference evidence="16" key="2">
    <citation type="submission" date="2013-05" db="EMBL/GenBank/DDBJ databases">
        <title>The genome and transcriptome of Haemonchus contortus: a key model parasite for drug and vaccine discovery.</title>
        <authorList>
            <person name="Laing R."/>
            <person name="Kikuchi T."/>
            <person name="Martinelli A."/>
            <person name="Tsai I.J."/>
            <person name="Beech R.N."/>
            <person name="Redman E."/>
            <person name="Holroyd N."/>
            <person name="Bartley D.J."/>
            <person name="Beasley H."/>
            <person name="Britton C."/>
            <person name="Curran D."/>
            <person name="Devaney E."/>
            <person name="Gilabert A."/>
            <person name="Jackson F."/>
            <person name="Hunt M."/>
            <person name="Johnston S."/>
            <person name="Kryukov I."/>
            <person name="Li K."/>
            <person name="Morrison A.A."/>
            <person name="Reid A.J."/>
            <person name="Sargison N."/>
            <person name="Saunders G."/>
            <person name="Wasmuth J.D."/>
            <person name="Wolstenholme A."/>
            <person name="Berriman M."/>
            <person name="Gilleard J.S."/>
            <person name="Cotton J.A."/>
        </authorList>
    </citation>
    <scope>NUCLEOTIDE SEQUENCE [LARGE SCALE GENOMIC DNA]</scope>
    <source>
        <strain evidence="16">ISE/inbred ISE</strain>
    </source>
</reference>
<dbReference type="PANTHER" id="PTHR11920">
    <property type="entry name" value="GUANYLYL CYCLASE"/>
    <property type="match status" value="1"/>
</dbReference>
<evidence type="ECO:0000256" key="11">
    <source>
        <dbReference type="ARBA" id="ARBA00023180"/>
    </source>
</evidence>
<dbReference type="GO" id="GO:0004016">
    <property type="term" value="F:adenylate cyclase activity"/>
    <property type="evidence" value="ECO:0007669"/>
    <property type="project" value="TreeGrafter"/>
</dbReference>
<dbReference type="InterPro" id="IPR029787">
    <property type="entry name" value="Nucleotide_cyclase"/>
</dbReference>
<dbReference type="PANTHER" id="PTHR11920:SF495">
    <property type="entry name" value="RECEPTOR-TYPE GUANYLATE CYCLASE GCY-7"/>
    <property type="match status" value="1"/>
</dbReference>
<keyword evidence="13" id="KW-0141">cGMP biosynthesis</keyword>
<evidence type="ECO:0000256" key="8">
    <source>
        <dbReference type="ARBA" id="ARBA00022741"/>
    </source>
</evidence>
<keyword evidence="12" id="KW-0456">Lyase</keyword>
<dbReference type="Gene3D" id="3.30.70.1230">
    <property type="entry name" value="Nucleotide cyclase"/>
    <property type="match status" value="1"/>
</dbReference>
<keyword evidence="5" id="KW-1003">Cell membrane</keyword>
<evidence type="ECO:0000256" key="13">
    <source>
        <dbReference type="ARBA" id="ARBA00023293"/>
    </source>
</evidence>
<dbReference type="InterPro" id="IPR011645">
    <property type="entry name" value="HNOB_dom_associated"/>
</dbReference>
<keyword evidence="6" id="KW-0812">Transmembrane</keyword>
<evidence type="ECO:0000256" key="9">
    <source>
        <dbReference type="ARBA" id="ARBA00022989"/>
    </source>
</evidence>
<feature type="domain" description="Guanylate cyclase" evidence="15">
    <location>
        <begin position="191"/>
        <end position="242"/>
    </location>
</feature>
<evidence type="ECO:0000256" key="5">
    <source>
        <dbReference type="ARBA" id="ARBA00022475"/>
    </source>
</evidence>
<dbReference type="SMART" id="SM00044">
    <property type="entry name" value="CYCc"/>
    <property type="match status" value="1"/>
</dbReference>
<reference evidence="16" key="1">
    <citation type="submission" date="2013-03" db="EMBL/GenBank/DDBJ databases">
        <authorList>
            <person name="Aslett M."/>
        </authorList>
    </citation>
    <scope>NUCLEOTIDE SEQUENCE [LARGE SCALE GENOMIC DNA]</scope>
    <source>
        <strain evidence="16">ISE/inbred ISE</strain>
    </source>
</reference>
<dbReference type="SUPFAM" id="SSF55073">
    <property type="entry name" value="Nucleotide cyclase"/>
    <property type="match status" value="1"/>
</dbReference>
<evidence type="ECO:0000256" key="4">
    <source>
        <dbReference type="ARBA" id="ARBA00012202"/>
    </source>
</evidence>
<sequence length="297" mass="33572">MPFRGITSLFGDLLWTAPEILRKDESAGSQEADIYSFGIICAQLVTKTSAWDIDNRKEDASEILYMVKKGGHNQERPSLTLKDGDEANPALLHLIRDCWTERPSERPDINMVKSNLKSMNTNRKGNLMDYVFNMLEQYASTLEGEVEDRTKQLAEEQKKSDLLLYRMLPKQVADKLKLGQSVEPETFESVTVFFSDVVSFTTLAAKCNPMQVVSLLNDLYTIFDGIIDAHDVYKGKGVMETYWLLGRTGEVRRPSITPLKSPVKEQIQQITIGEAIPSEGIYEDYKKNGSKVQAEDD</sequence>
<keyword evidence="16" id="KW-0418">Kinase</keyword>
<feature type="domain" description="Protein kinase" evidence="14">
    <location>
        <begin position="1"/>
        <end position="131"/>
    </location>
</feature>
<dbReference type="InterPro" id="IPR001054">
    <property type="entry name" value="A/G_cyclase"/>
</dbReference>
<comment type="caution">
    <text evidence="16">The sequence shown here is derived from an EMBL/GenBank/DDBJ whole genome shotgun (WGS) entry which is preliminary data.</text>
</comment>
<dbReference type="GO" id="GO:0001653">
    <property type="term" value="F:peptide receptor activity"/>
    <property type="evidence" value="ECO:0007669"/>
    <property type="project" value="TreeGrafter"/>
</dbReference>
<dbReference type="InterPro" id="IPR000719">
    <property type="entry name" value="Prot_kinase_dom"/>
</dbReference>
<dbReference type="CDD" id="cd07302">
    <property type="entry name" value="CHD"/>
    <property type="match status" value="1"/>
</dbReference>
<dbReference type="GO" id="GO:0004672">
    <property type="term" value="F:protein kinase activity"/>
    <property type="evidence" value="ECO:0007669"/>
    <property type="project" value="InterPro"/>
</dbReference>
<keyword evidence="16" id="KW-0808">Transferase</keyword>
<evidence type="ECO:0000256" key="6">
    <source>
        <dbReference type="ARBA" id="ARBA00022692"/>
    </source>
</evidence>
<keyword evidence="11" id="KW-0325">Glycoprotein</keyword>
<evidence type="ECO:0000256" key="12">
    <source>
        <dbReference type="ARBA" id="ARBA00023239"/>
    </source>
</evidence>
<dbReference type="Pfam" id="PF00069">
    <property type="entry name" value="Pkinase"/>
    <property type="match status" value="1"/>
</dbReference>
<evidence type="ECO:0000256" key="2">
    <source>
        <dbReference type="ARBA" id="ARBA00004236"/>
    </source>
</evidence>
<evidence type="ECO:0000313" key="16">
    <source>
        <dbReference type="EMBL" id="CDL94485.1"/>
    </source>
</evidence>
<dbReference type="EC" id="4.6.1.2" evidence="4"/>
<dbReference type="Pfam" id="PF07701">
    <property type="entry name" value="HNOBA"/>
    <property type="match status" value="1"/>
</dbReference>
<name>W6NC84_HAECO</name>
<protein>
    <recommendedName>
        <fullName evidence="4">guanylate cyclase</fullName>
        <ecNumber evidence="4">4.6.1.2</ecNumber>
    </recommendedName>
</protein>
<keyword evidence="10" id="KW-0472">Membrane</keyword>
<dbReference type="InterPro" id="IPR011009">
    <property type="entry name" value="Kinase-like_dom_sf"/>
</dbReference>
<evidence type="ECO:0000259" key="15">
    <source>
        <dbReference type="PROSITE" id="PS50125"/>
    </source>
</evidence>
<dbReference type="Pfam" id="PF00211">
    <property type="entry name" value="Guanylate_cyc"/>
    <property type="match status" value="1"/>
</dbReference>
<accession>W6NC84</accession>